<dbReference type="InterPro" id="IPR051604">
    <property type="entry name" value="Ergot_Alk_Oxidoreductase"/>
</dbReference>
<protein>
    <submittedName>
        <fullName evidence="2">NAD(P)-binding protein</fullName>
    </submittedName>
</protein>
<dbReference type="PANTHER" id="PTHR43162:SF1">
    <property type="entry name" value="PRESTALK A DIFFERENTIATION PROTEIN A"/>
    <property type="match status" value="1"/>
</dbReference>
<name>A0A1X0R1W5_RHIZD</name>
<gene>
    <name evidence="2" type="ORF">BCV72DRAFT_329830</name>
</gene>
<accession>A0A1X0R1W5</accession>
<dbReference type="Gene3D" id="3.40.50.720">
    <property type="entry name" value="NAD(P)-binding Rossmann-like Domain"/>
    <property type="match status" value="1"/>
</dbReference>
<dbReference type="VEuPathDB" id="FungiDB:BCV72DRAFT_329830"/>
<dbReference type="Proteomes" id="UP000242414">
    <property type="component" value="Unassembled WGS sequence"/>
</dbReference>
<proteinExistence type="predicted"/>
<dbReference type="AlphaFoldDB" id="A0A1X0R1W5"/>
<organism evidence="2">
    <name type="scientific">Rhizopus microsporus var. microsporus</name>
    <dbReference type="NCBI Taxonomy" id="86635"/>
    <lineage>
        <taxon>Eukaryota</taxon>
        <taxon>Fungi</taxon>
        <taxon>Fungi incertae sedis</taxon>
        <taxon>Mucoromycota</taxon>
        <taxon>Mucoromycotina</taxon>
        <taxon>Mucoromycetes</taxon>
        <taxon>Mucorales</taxon>
        <taxon>Mucorineae</taxon>
        <taxon>Rhizopodaceae</taxon>
        <taxon>Rhizopus</taxon>
    </lineage>
</organism>
<feature type="domain" description="NmrA-like" evidence="1">
    <location>
        <begin position="5"/>
        <end position="242"/>
    </location>
</feature>
<dbReference type="OrthoDB" id="10254221at2759"/>
<reference evidence="2" key="1">
    <citation type="journal article" date="2016" name="Proc. Natl. Acad. Sci. U.S.A.">
        <title>Lipid metabolic changes in an early divergent fungus govern the establishment of a mutualistic symbiosis with endobacteria.</title>
        <authorList>
            <person name="Lastovetsky O.A."/>
            <person name="Gaspar M.L."/>
            <person name="Mondo S.J."/>
            <person name="LaButti K.M."/>
            <person name="Sandor L."/>
            <person name="Grigoriev I.V."/>
            <person name="Henry S.A."/>
            <person name="Pawlowska T.E."/>
        </authorList>
    </citation>
    <scope>NUCLEOTIDE SEQUENCE [LARGE SCALE GENOMIC DNA]</scope>
    <source>
        <strain evidence="2">ATCC 52814</strain>
    </source>
</reference>
<evidence type="ECO:0000313" key="2">
    <source>
        <dbReference type="EMBL" id="ORE05984.1"/>
    </source>
</evidence>
<dbReference type="SUPFAM" id="SSF51735">
    <property type="entry name" value="NAD(P)-binding Rossmann-fold domains"/>
    <property type="match status" value="1"/>
</dbReference>
<dbReference type="Gene3D" id="3.90.25.10">
    <property type="entry name" value="UDP-galactose 4-epimerase, domain 1"/>
    <property type="match status" value="1"/>
</dbReference>
<sequence length="295" mass="33040">MTMNNERIFIVGGTGTVGAALVRELLAKNVPVTLFARSSDKVNALFSNNSLLKVVEGDYNDLTPLKEGVKGHTRLFLLVMGFNTCVDIKITIATYAYEAGVRQVVDVSSLIAGAPWRMTSVGSAHRRAEQGILDIPNRGSFVALRPGNFMSNMMYLEYPKNDTVIDTTDPDEPMGWISPDDIAAVAAVVLTEDIEKHRDAVYELNGDIVTGNQRVDIFSRATGRPFSYKRISMPEKYKLYMDTGFFSHLDIYDLLTKKASYDARHPFITDGIEILLGRKPETLEQFIFKNKHRFE</sequence>
<dbReference type="InterPro" id="IPR036291">
    <property type="entry name" value="NAD(P)-bd_dom_sf"/>
</dbReference>
<dbReference type="InterPro" id="IPR008030">
    <property type="entry name" value="NmrA-like"/>
</dbReference>
<dbReference type="EMBL" id="KV921932">
    <property type="protein sequence ID" value="ORE05984.1"/>
    <property type="molecule type" value="Genomic_DNA"/>
</dbReference>
<dbReference type="PANTHER" id="PTHR43162">
    <property type="match status" value="1"/>
</dbReference>
<evidence type="ECO:0000259" key="1">
    <source>
        <dbReference type="Pfam" id="PF05368"/>
    </source>
</evidence>
<dbReference type="Pfam" id="PF05368">
    <property type="entry name" value="NmrA"/>
    <property type="match status" value="1"/>
</dbReference>